<accession>A0A2B7Y0M5</accession>
<dbReference type="OrthoDB" id="4188033at2759"/>
<dbReference type="STRING" id="1447875.A0A2B7Y0M5"/>
<keyword evidence="3" id="KW-1185">Reference proteome</keyword>
<reference evidence="2 3" key="1">
    <citation type="submission" date="2017-10" db="EMBL/GenBank/DDBJ databases">
        <title>Comparative genomics in systemic dimorphic fungi from Ajellomycetaceae.</title>
        <authorList>
            <person name="Munoz J.F."/>
            <person name="Mcewen J.G."/>
            <person name="Clay O.K."/>
            <person name="Cuomo C.A."/>
        </authorList>
    </citation>
    <scope>NUCLEOTIDE SEQUENCE [LARGE SCALE GENOMIC DNA]</scope>
    <source>
        <strain evidence="2 3">UAMH5409</strain>
    </source>
</reference>
<feature type="domain" description="Aminoglycoside phosphotransferase" evidence="1">
    <location>
        <begin position="277"/>
        <end position="454"/>
    </location>
</feature>
<sequence>MDSEAETPLDERAVNAIYSTHLSALDHDMLISFLINSVSTDEAAQYVLDFSRDDPLVNPDTDTALRERDANRCCVSGVRDDLKATYIVSPSVKEDKDLRPGGSLRGLLEAAITKELASQLFSYLESSSGVDSLKNLWLMSLSVRENFVNGHIYMEGGESATDRQFLNEEDVPELHTNFHKQPTSPDNQRLPLPEPFLLRIHRVVSIPLHFIPIGEKVSRGWPLIKKKGFELGLFGRFLFRGFFLLIPNFLHLAIYRLILRASLPFGLCLKFGRRVPENEANALRVVEKSTNINAPRLINFTKEDKTGYLLMTKVPGVPLGSVIWRMTYEERRQLAKDLGKCISQLRSIPNKNKNALCDTTGGPLTDHRLDEDLDPWGPYNSKTEFLDEVTAGLEDQRGQPPLSYLYEKDHDICFTHSDLSLSNLFVERGRLTGIIDWEHAGYKPEYWEYTRAVWTI</sequence>
<organism evidence="2 3">
    <name type="scientific">Helicocarpus griseus UAMH5409</name>
    <dbReference type="NCBI Taxonomy" id="1447875"/>
    <lineage>
        <taxon>Eukaryota</taxon>
        <taxon>Fungi</taxon>
        <taxon>Dikarya</taxon>
        <taxon>Ascomycota</taxon>
        <taxon>Pezizomycotina</taxon>
        <taxon>Eurotiomycetes</taxon>
        <taxon>Eurotiomycetidae</taxon>
        <taxon>Onygenales</taxon>
        <taxon>Ajellomycetaceae</taxon>
        <taxon>Helicocarpus</taxon>
    </lineage>
</organism>
<dbReference type="PANTHER" id="PTHR21310">
    <property type="entry name" value="AMINOGLYCOSIDE PHOSPHOTRANSFERASE-RELATED-RELATED"/>
    <property type="match status" value="1"/>
</dbReference>
<dbReference type="Pfam" id="PF01636">
    <property type="entry name" value="APH"/>
    <property type="match status" value="1"/>
</dbReference>
<dbReference type="InterPro" id="IPR011009">
    <property type="entry name" value="Kinase-like_dom_sf"/>
</dbReference>
<comment type="caution">
    <text evidence="2">The sequence shown here is derived from an EMBL/GenBank/DDBJ whole genome shotgun (WGS) entry which is preliminary data.</text>
</comment>
<evidence type="ECO:0000313" key="3">
    <source>
        <dbReference type="Proteomes" id="UP000223968"/>
    </source>
</evidence>
<dbReference type="EMBL" id="PDNB01000029">
    <property type="protein sequence ID" value="PGH15016.1"/>
    <property type="molecule type" value="Genomic_DNA"/>
</dbReference>
<dbReference type="PANTHER" id="PTHR21310:SF58">
    <property type="entry name" value="AMINOGLYCOSIDE PHOSPHOTRANSFERASE DOMAIN-CONTAINING PROTEIN"/>
    <property type="match status" value="1"/>
</dbReference>
<dbReference type="CDD" id="cd05120">
    <property type="entry name" value="APH_ChoK_like"/>
    <property type="match status" value="1"/>
</dbReference>
<proteinExistence type="predicted"/>
<dbReference type="InterPro" id="IPR002575">
    <property type="entry name" value="Aminoglycoside_PTrfase"/>
</dbReference>
<dbReference type="SUPFAM" id="SSF56112">
    <property type="entry name" value="Protein kinase-like (PK-like)"/>
    <property type="match status" value="1"/>
</dbReference>
<gene>
    <name evidence="2" type="ORF">AJ79_02698</name>
</gene>
<dbReference type="InterPro" id="IPR051678">
    <property type="entry name" value="AGP_Transferase"/>
</dbReference>
<dbReference type="Proteomes" id="UP000223968">
    <property type="component" value="Unassembled WGS sequence"/>
</dbReference>
<dbReference type="Gene3D" id="3.90.1200.10">
    <property type="match status" value="1"/>
</dbReference>
<name>A0A2B7Y0M5_9EURO</name>
<evidence type="ECO:0000313" key="2">
    <source>
        <dbReference type="EMBL" id="PGH15016.1"/>
    </source>
</evidence>
<evidence type="ECO:0000259" key="1">
    <source>
        <dbReference type="Pfam" id="PF01636"/>
    </source>
</evidence>
<dbReference type="AlphaFoldDB" id="A0A2B7Y0M5"/>
<protein>
    <recommendedName>
        <fullName evidence="1">Aminoglycoside phosphotransferase domain-containing protein</fullName>
    </recommendedName>
</protein>